<sequence length="381" mass="42883">MIMYKRPAVLGIDSSSKNIASKAFTERMLQDFGNNTGNMIFSESLFTVLQDAKRCEFHFSPKDIEDCDVIVIAAANWVNPYSDFSTLTARIEATGLPVIICGIGAQIYDGNMLAPLKPGTTRLLKLASESSRAISVRGEFSCEVLNGYGIKNVVPTGCPSLLLSGQRVPSLRLTTELRISDIVMHGTRHLYSRAKDFQNYLYKEAFRLNTDIILQSELVDMFCVYDSLIDQSKAALFEEILTVTYGADISTVKNYLRCHGIVHTSFIEWIRYLMLKKFCIGSRVHGTIASLLSGTPAVLITHDTRTEELAIQMSLPFIRQSEIDCSRPLDIFSYYDISKFDKFTIHYSRYYNSFLHFFESVGLQVDKNFNGIHSKLGLALV</sequence>
<accession>A0A098TIU2</accession>
<keyword evidence="3" id="KW-1185">Reference proteome</keyword>
<organism evidence="2 3">
    <name type="scientific">Neosynechococcus sphagnicola sy1</name>
    <dbReference type="NCBI Taxonomy" id="1497020"/>
    <lineage>
        <taxon>Bacteria</taxon>
        <taxon>Bacillati</taxon>
        <taxon>Cyanobacteriota</taxon>
        <taxon>Cyanophyceae</taxon>
        <taxon>Neosynechococcales</taxon>
        <taxon>Neosynechococcaceae</taxon>
        <taxon>Neosynechococcus</taxon>
    </lineage>
</organism>
<evidence type="ECO:0000259" key="1">
    <source>
        <dbReference type="Pfam" id="PF04230"/>
    </source>
</evidence>
<dbReference type="EMBL" id="JJML01000045">
    <property type="protein sequence ID" value="KGF71907.1"/>
    <property type="molecule type" value="Genomic_DNA"/>
</dbReference>
<dbReference type="Proteomes" id="UP000030170">
    <property type="component" value="Unassembled WGS sequence"/>
</dbReference>
<dbReference type="STRING" id="1497020.DO97_14505"/>
<evidence type="ECO:0000313" key="3">
    <source>
        <dbReference type="Proteomes" id="UP000030170"/>
    </source>
</evidence>
<evidence type="ECO:0000313" key="2">
    <source>
        <dbReference type="EMBL" id="KGF71907.1"/>
    </source>
</evidence>
<dbReference type="InterPro" id="IPR007345">
    <property type="entry name" value="Polysacch_pyruvyl_Trfase"/>
</dbReference>
<reference evidence="2 3" key="1">
    <citation type="journal article" date="2014" name="Mol. Ecol.">
        <title>Evolution of Synechococcus.</title>
        <authorList>
            <person name="Dvorak P."/>
            <person name="Casamatta D."/>
            <person name="Hasler P."/>
            <person name="Poulickova A."/>
            <person name="Ondrej V."/>
            <person name="Sanges R."/>
        </authorList>
    </citation>
    <scope>NUCLEOTIDE SEQUENCE [LARGE SCALE GENOMIC DNA]</scope>
    <source>
        <strain evidence="2 3">CAUP A 1101</strain>
    </source>
</reference>
<gene>
    <name evidence="2" type="ORF">DO97_14505</name>
</gene>
<proteinExistence type="predicted"/>
<dbReference type="AlphaFoldDB" id="A0A098TIU2"/>
<feature type="domain" description="Polysaccharide pyruvyl transferase" evidence="1">
    <location>
        <begin position="35"/>
        <end position="303"/>
    </location>
</feature>
<dbReference type="OrthoDB" id="9802987at2"/>
<comment type="caution">
    <text evidence="2">The sequence shown here is derived from an EMBL/GenBank/DDBJ whole genome shotgun (WGS) entry which is preliminary data.</text>
</comment>
<name>A0A098TIU2_9CYAN</name>
<dbReference type="Pfam" id="PF04230">
    <property type="entry name" value="PS_pyruv_trans"/>
    <property type="match status" value="1"/>
</dbReference>
<protein>
    <recommendedName>
        <fullName evidence="1">Polysaccharide pyruvyl transferase domain-containing protein</fullName>
    </recommendedName>
</protein>